<evidence type="ECO:0000313" key="7">
    <source>
        <dbReference type="Proteomes" id="UP001148125"/>
    </source>
</evidence>
<dbReference type="InterPro" id="IPR027417">
    <property type="entry name" value="P-loop_NTPase"/>
</dbReference>
<protein>
    <submittedName>
        <fullName evidence="6">ABC transporter ATP-binding protein</fullName>
    </submittedName>
</protein>
<dbReference type="InterPro" id="IPR003593">
    <property type="entry name" value="AAA+_ATPase"/>
</dbReference>
<dbReference type="PANTHER" id="PTHR42711:SF5">
    <property type="entry name" value="ABC TRANSPORTER ATP-BINDING PROTEIN NATA"/>
    <property type="match status" value="1"/>
</dbReference>
<keyword evidence="4 6" id="KW-0067">ATP-binding</keyword>
<dbReference type="Gene3D" id="3.40.50.300">
    <property type="entry name" value="P-loop containing nucleotide triphosphate hydrolases"/>
    <property type="match status" value="1"/>
</dbReference>
<sequence length="299" mass="33821">MILVEQLNKTFGTHKVIENISFSIAKGQIVGLIGPNGSGKTTLIRLMNGIISTNGGVIQINGFSPNENGDDVRSFCGTMTENAGLYEEMTGRANLIFFASLYPNVDQKRIEELIHLFHLEPFIDRKVGTYSTGMKKRLGLAKVLLHRPKILFLDEPTNGLDPDGIRLVLSYLKRLNQEENTTIVICSHVLEQLETVCDRYIFIEEGKKIEEGTKQQLEKKYLHEIQLKLTGDFPLSLLTDLQIPFTKEIDGIQVSLPDLETVSQVLKQITDRGKLYSAEILNNNLESLYFTIRRSNRHE</sequence>
<evidence type="ECO:0000256" key="4">
    <source>
        <dbReference type="ARBA" id="ARBA00022840"/>
    </source>
</evidence>
<keyword evidence="7" id="KW-1185">Reference proteome</keyword>
<evidence type="ECO:0000256" key="2">
    <source>
        <dbReference type="ARBA" id="ARBA00022448"/>
    </source>
</evidence>
<comment type="similarity">
    <text evidence="1">Belongs to the ABC transporter superfamily.</text>
</comment>
<evidence type="ECO:0000256" key="1">
    <source>
        <dbReference type="ARBA" id="ARBA00005417"/>
    </source>
</evidence>
<accession>A0ABT5VAW6</accession>
<dbReference type="EMBL" id="JAOTPO010000002">
    <property type="protein sequence ID" value="MDE5412612.1"/>
    <property type="molecule type" value="Genomic_DNA"/>
</dbReference>
<dbReference type="PANTHER" id="PTHR42711">
    <property type="entry name" value="ABC TRANSPORTER ATP-BINDING PROTEIN"/>
    <property type="match status" value="1"/>
</dbReference>
<evidence type="ECO:0000313" key="6">
    <source>
        <dbReference type="EMBL" id="MDE5412612.1"/>
    </source>
</evidence>
<name>A0ABT5VAW6_9BACI</name>
<dbReference type="GO" id="GO:0005524">
    <property type="term" value="F:ATP binding"/>
    <property type="evidence" value="ECO:0007669"/>
    <property type="project" value="UniProtKB-KW"/>
</dbReference>
<dbReference type="Proteomes" id="UP001148125">
    <property type="component" value="Unassembled WGS sequence"/>
</dbReference>
<dbReference type="SMART" id="SM00382">
    <property type="entry name" value="AAA"/>
    <property type="match status" value="1"/>
</dbReference>
<evidence type="ECO:0000256" key="3">
    <source>
        <dbReference type="ARBA" id="ARBA00022741"/>
    </source>
</evidence>
<gene>
    <name evidence="6" type="ORF">N7Z68_04380</name>
</gene>
<dbReference type="InterPro" id="IPR003439">
    <property type="entry name" value="ABC_transporter-like_ATP-bd"/>
</dbReference>
<proteinExistence type="inferred from homology"/>
<keyword evidence="3" id="KW-0547">Nucleotide-binding</keyword>
<dbReference type="PROSITE" id="PS50893">
    <property type="entry name" value="ABC_TRANSPORTER_2"/>
    <property type="match status" value="1"/>
</dbReference>
<keyword evidence="2" id="KW-0813">Transport</keyword>
<dbReference type="Pfam" id="PF00005">
    <property type="entry name" value="ABC_tran"/>
    <property type="match status" value="1"/>
</dbReference>
<organism evidence="6 7">
    <name type="scientific">Alkalihalobacterium chitinilyticum</name>
    <dbReference type="NCBI Taxonomy" id="2980103"/>
    <lineage>
        <taxon>Bacteria</taxon>
        <taxon>Bacillati</taxon>
        <taxon>Bacillota</taxon>
        <taxon>Bacilli</taxon>
        <taxon>Bacillales</taxon>
        <taxon>Bacillaceae</taxon>
        <taxon>Alkalihalobacterium</taxon>
    </lineage>
</organism>
<feature type="domain" description="ABC transporter" evidence="5">
    <location>
        <begin position="2"/>
        <end position="230"/>
    </location>
</feature>
<dbReference type="RefSeq" id="WP_275117240.1">
    <property type="nucleotide sequence ID" value="NZ_JAOTPO010000002.1"/>
</dbReference>
<dbReference type="SUPFAM" id="SSF52540">
    <property type="entry name" value="P-loop containing nucleoside triphosphate hydrolases"/>
    <property type="match status" value="1"/>
</dbReference>
<comment type="caution">
    <text evidence="6">The sequence shown here is derived from an EMBL/GenBank/DDBJ whole genome shotgun (WGS) entry which is preliminary data.</text>
</comment>
<evidence type="ECO:0000259" key="5">
    <source>
        <dbReference type="PROSITE" id="PS50893"/>
    </source>
</evidence>
<reference evidence="6" key="1">
    <citation type="submission" date="2024-05" db="EMBL/GenBank/DDBJ databases">
        <title>Alkalihalobacillus sp. strain MEB203 novel alkaliphilic bacterium from Lonar Lake, India.</title>
        <authorList>
            <person name="Joshi A."/>
            <person name="Thite S."/>
            <person name="Mengade P."/>
        </authorList>
    </citation>
    <scope>NUCLEOTIDE SEQUENCE</scope>
    <source>
        <strain evidence="6">MEB 203</strain>
    </source>
</reference>
<dbReference type="InterPro" id="IPR050763">
    <property type="entry name" value="ABC_transporter_ATP-binding"/>
</dbReference>